<comment type="caution">
    <text evidence="7">The sequence shown here is derived from an EMBL/GenBank/DDBJ whole genome shotgun (WGS) entry which is preliminary data.</text>
</comment>
<evidence type="ECO:0000256" key="2">
    <source>
        <dbReference type="ARBA" id="ARBA00022826"/>
    </source>
</evidence>
<keyword evidence="1" id="KW-0633">Potassium transport</keyword>
<evidence type="ECO:0000313" key="7">
    <source>
        <dbReference type="EMBL" id="RWR81358.1"/>
    </source>
</evidence>
<keyword evidence="3" id="KW-0406">Ion transport</keyword>
<accession>A0A3S3MJU8</accession>
<dbReference type="EMBL" id="QPKB01000003">
    <property type="protein sequence ID" value="RWR81358.1"/>
    <property type="molecule type" value="Genomic_DNA"/>
</dbReference>
<reference evidence="7 8" key="1">
    <citation type="journal article" date="2019" name="Nat. Plants">
        <title>Stout camphor tree genome fills gaps in understanding of flowering plant genome evolution.</title>
        <authorList>
            <person name="Chaw S.M."/>
            <person name="Liu Y.C."/>
            <person name="Wu Y.W."/>
            <person name="Wang H.Y."/>
            <person name="Lin C.I."/>
            <person name="Wu C.S."/>
            <person name="Ke H.M."/>
            <person name="Chang L.Y."/>
            <person name="Hsu C.Y."/>
            <person name="Yang H.T."/>
            <person name="Sudianto E."/>
            <person name="Hsu M.H."/>
            <person name="Wu K.P."/>
            <person name="Wang L.N."/>
            <person name="Leebens-Mack J.H."/>
            <person name="Tsai I.J."/>
        </authorList>
    </citation>
    <scope>NUCLEOTIDE SEQUENCE [LARGE SCALE GENOMIC DNA]</scope>
    <source>
        <strain evidence="8">cv. Chaw 1501</strain>
        <tissue evidence="7">Young leaves</tissue>
    </source>
</reference>
<evidence type="ECO:0000256" key="4">
    <source>
        <dbReference type="ARBA" id="ARBA00022958"/>
    </source>
</evidence>
<gene>
    <name evidence="7" type="ORF">CKAN_01003900</name>
</gene>
<dbReference type="GO" id="GO:0005249">
    <property type="term" value="F:voltage-gated potassium channel activity"/>
    <property type="evidence" value="ECO:0007669"/>
    <property type="project" value="InterPro"/>
</dbReference>
<keyword evidence="8" id="KW-1185">Reference proteome</keyword>
<dbReference type="GO" id="GO:0034702">
    <property type="term" value="C:monoatomic ion channel complex"/>
    <property type="evidence" value="ECO:0007669"/>
    <property type="project" value="UniProtKB-KW"/>
</dbReference>
<dbReference type="Proteomes" id="UP000283530">
    <property type="component" value="Unassembled WGS sequence"/>
</dbReference>
<dbReference type="Pfam" id="PF11834">
    <property type="entry name" value="KHA"/>
    <property type="match status" value="1"/>
</dbReference>
<dbReference type="InterPro" id="IPR021789">
    <property type="entry name" value="KHA_dom"/>
</dbReference>
<protein>
    <submittedName>
        <fullName evidence="7">Potassium channel KAT1</fullName>
    </submittedName>
</protein>
<dbReference type="OrthoDB" id="1731870at2759"/>
<dbReference type="PANTHER" id="PTHR45743">
    <property type="entry name" value="POTASSIUM CHANNEL AKT1"/>
    <property type="match status" value="1"/>
</dbReference>
<organism evidence="7 8">
    <name type="scientific">Cinnamomum micranthum f. kanehirae</name>
    <dbReference type="NCBI Taxonomy" id="337451"/>
    <lineage>
        <taxon>Eukaryota</taxon>
        <taxon>Viridiplantae</taxon>
        <taxon>Streptophyta</taxon>
        <taxon>Embryophyta</taxon>
        <taxon>Tracheophyta</taxon>
        <taxon>Spermatophyta</taxon>
        <taxon>Magnoliopsida</taxon>
        <taxon>Magnoliidae</taxon>
        <taxon>Laurales</taxon>
        <taxon>Lauraceae</taxon>
        <taxon>Cinnamomum</taxon>
    </lineage>
</organism>
<keyword evidence="4" id="KW-0630">Potassium</keyword>
<keyword evidence="5 7" id="KW-0407">Ion channel</keyword>
<evidence type="ECO:0000313" key="8">
    <source>
        <dbReference type="Proteomes" id="UP000283530"/>
    </source>
</evidence>
<feature type="domain" description="KHA" evidence="6">
    <location>
        <begin position="177"/>
        <end position="208"/>
    </location>
</feature>
<evidence type="ECO:0000259" key="6">
    <source>
        <dbReference type="Pfam" id="PF11834"/>
    </source>
</evidence>
<evidence type="ECO:0000256" key="3">
    <source>
        <dbReference type="ARBA" id="ARBA00022882"/>
    </source>
</evidence>
<evidence type="ECO:0000256" key="1">
    <source>
        <dbReference type="ARBA" id="ARBA00022538"/>
    </source>
</evidence>
<name>A0A3S3MJU8_9MAGN</name>
<sequence>MDFMQPKCKIEQVKNNSSKTYREIEILSTHKADKIASVHDRNTDMLNLTLTDHVHTIQGSGKATAGEMFGEIGVLCHRPQPFTARTSELCANPKTKQNYTHEYYSGKYRRRKYCHEQLFTANEEIHKYWSATEKTKDPKRMAKWRAYRRQQVVPINSSIIEKSLEGILCKDAENVLKFLGCLPTKGVNGEKAEIDDIGVIRDGDHLFLLENDSEIMDSN</sequence>
<evidence type="ECO:0000256" key="5">
    <source>
        <dbReference type="ARBA" id="ARBA00023303"/>
    </source>
</evidence>
<dbReference type="AlphaFoldDB" id="A0A3S3MJU8"/>
<keyword evidence="3" id="KW-0851">Voltage-gated channel</keyword>
<keyword evidence="3" id="KW-0813">Transport</keyword>
<dbReference type="PANTHER" id="PTHR45743:SF6">
    <property type="entry name" value="POTASSIUM CHANNEL KAT2"/>
    <property type="match status" value="1"/>
</dbReference>
<dbReference type="STRING" id="337451.A0A3S3MJU8"/>
<keyword evidence="2" id="KW-0631">Potassium channel</keyword>
<dbReference type="InterPro" id="IPR045319">
    <property type="entry name" value="KAT/AKT"/>
</dbReference>
<proteinExistence type="predicted"/>